<organism evidence="5 6">
    <name type="scientific">Mycena sanguinolenta</name>
    <dbReference type="NCBI Taxonomy" id="230812"/>
    <lineage>
        <taxon>Eukaryota</taxon>
        <taxon>Fungi</taxon>
        <taxon>Dikarya</taxon>
        <taxon>Basidiomycota</taxon>
        <taxon>Agaricomycotina</taxon>
        <taxon>Agaricomycetes</taxon>
        <taxon>Agaricomycetidae</taxon>
        <taxon>Agaricales</taxon>
        <taxon>Marasmiineae</taxon>
        <taxon>Mycenaceae</taxon>
        <taxon>Mycena</taxon>
    </lineage>
</organism>
<dbReference type="PANTHER" id="PTHR11474">
    <property type="entry name" value="TYROSINASE FAMILY MEMBER"/>
    <property type="match status" value="1"/>
</dbReference>
<dbReference type="Pfam" id="PF00264">
    <property type="entry name" value="Tyrosinase"/>
    <property type="match status" value="1"/>
</dbReference>
<keyword evidence="6" id="KW-1185">Reference proteome</keyword>
<dbReference type="GO" id="GO:0046872">
    <property type="term" value="F:metal ion binding"/>
    <property type="evidence" value="ECO:0007669"/>
    <property type="project" value="UniProtKB-KW"/>
</dbReference>
<gene>
    <name evidence="5" type="ORF">MSAN_00070000</name>
</gene>
<dbReference type="InterPro" id="IPR050316">
    <property type="entry name" value="Tyrosinase/Hemocyanin"/>
</dbReference>
<dbReference type="OrthoDB" id="6132182at2759"/>
<evidence type="ECO:0000259" key="4">
    <source>
        <dbReference type="PROSITE" id="PS00498"/>
    </source>
</evidence>
<sequence>MPQSLFNVYLVLILLFFPGGALGKTKCTDHFVRKEWRSLSREERKLWISGVKCLANTPSDGLFVPSVNPDDIAPYNTSGSLFDDIVYAHMDLNHRIHWTGLFFPWHRWYLHLFEKALRTRCGYPGAIPYWDWTQDAGNFYESSFFKDSDPDSGLGGWGDASTGYRVLDGAFSASSSFQVSYPVPHTIRRNFTLFPSFPIPAVWNHTRPANVTFTKSVVESLIDGFVGDFKGFNGYMEGIDGPHLNVHFLMGGDVSGACPSDAPAGCQPGPTFAPNGQVSGAPQLIFTYLSLDPLFFLHHAMVDRTWFKWQQKHNNKYAFEGGSVQRLANASEFALYPNGGPPYLSLESEIPTDGLSPGFVAEINDSPYLMMESEIPTDGLSSGFTVAEMMDTMEEPLCYVYD</sequence>
<dbReference type="SUPFAM" id="SSF48056">
    <property type="entry name" value="Di-copper centre-containing domain"/>
    <property type="match status" value="1"/>
</dbReference>
<keyword evidence="1" id="KW-0479">Metal-binding</keyword>
<dbReference type="PRINTS" id="PR00092">
    <property type="entry name" value="TYROSINASE"/>
</dbReference>
<feature type="domain" description="Tyrosinase copper-binding" evidence="4">
    <location>
        <begin position="292"/>
        <end position="303"/>
    </location>
</feature>
<dbReference type="PANTHER" id="PTHR11474:SF127">
    <property type="entry name" value="TYROSINASE COPPER-BINDING DOMAIN-CONTAINING PROTEIN"/>
    <property type="match status" value="1"/>
</dbReference>
<dbReference type="Gene3D" id="1.10.1280.10">
    <property type="entry name" value="Di-copper center containing domain from catechol oxidase"/>
    <property type="match status" value="1"/>
</dbReference>
<reference evidence="5" key="1">
    <citation type="submission" date="2020-05" db="EMBL/GenBank/DDBJ databases">
        <title>Mycena genomes resolve the evolution of fungal bioluminescence.</title>
        <authorList>
            <person name="Tsai I.J."/>
        </authorList>
    </citation>
    <scope>NUCLEOTIDE SEQUENCE</scope>
    <source>
        <strain evidence="5">160909Yilan</strain>
    </source>
</reference>
<evidence type="ECO:0000256" key="1">
    <source>
        <dbReference type="ARBA" id="ARBA00022723"/>
    </source>
</evidence>
<evidence type="ECO:0000313" key="6">
    <source>
        <dbReference type="Proteomes" id="UP000623467"/>
    </source>
</evidence>
<accession>A0A8H7DID7</accession>
<protein>
    <submittedName>
        <fullName evidence="5">Di-copper centre-containing protein</fullName>
    </submittedName>
</protein>
<evidence type="ECO:0000256" key="2">
    <source>
        <dbReference type="SAM" id="SignalP"/>
    </source>
</evidence>
<name>A0A8H7DID7_9AGAR</name>
<dbReference type="AlphaFoldDB" id="A0A8H7DID7"/>
<dbReference type="InterPro" id="IPR008922">
    <property type="entry name" value="Di-copper_centre_dom_sf"/>
</dbReference>
<dbReference type="Proteomes" id="UP000623467">
    <property type="component" value="Unassembled WGS sequence"/>
</dbReference>
<feature type="signal peptide" evidence="2">
    <location>
        <begin position="1"/>
        <end position="23"/>
    </location>
</feature>
<dbReference type="InterPro" id="IPR002227">
    <property type="entry name" value="Tyrosinase_Cu-bd"/>
</dbReference>
<evidence type="ECO:0000259" key="3">
    <source>
        <dbReference type="PROSITE" id="PS00497"/>
    </source>
</evidence>
<dbReference type="GO" id="GO:0016491">
    <property type="term" value="F:oxidoreductase activity"/>
    <property type="evidence" value="ECO:0007669"/>
    <property type="project" value="InterPro"/>
</dbReference>
<dbReference type="PROSITE" id="PS00497">
    <property type="entry name" value="TYROSINASE_1"/>
    <property type="match status" value="1"/>
</dbReference>
<comment type="caution">
    <text evidence="5">The sequence shown here is derived from an EMBL/GenBank/DDBJ whole genome shotgun (WGS) entry which is preliminary data.</text>
</comment>
<dbReference type="PROSITE" id="PS00498">
    <property type="entry name" value="TYROSINASE_2"/>
    <property type="match status" value="1"/>
</dbReference>
<evidence type="ECO:0000313" key="5">
    <source>
        <dbReference type="EMBL" id="KAF7376539.1"/>
    </source>
</evidence>
<keyword evidence="2" id="KW-0732">Signal</keyword>
<feature type="domain" description="Tyrosinase copper-binding" evidence="3">
    <location>
        <begin position="97"/>
        <end position="114"/>
    </location>
</feature>
<dbReference type="EMBL" id="JACAZH010000001">
    <property type="protein sequence ID" value="KAF7376539.1"/>
    <property type="molecule type" value="Genomic_DNA"/>
</dbReference>
<feature type="chain" id="PRO_5034409441" evidence="2">
    <location>
        <begin position="24"/>
        <end position="402"/>
    </location>
</feature>
<proteinExistence type="predicted"/>